<dbReference type="InterPro" id="IPR036236">
    <property type="entry name" value="Znf_C2H2_sf"/>
</dbReference>
<keyword evidence="6" id="KW-0805">Transcription regulation</keyword>
<evidence type="ECO:0000313" key="12">
    <source>
        <dbReference type="EMBL" id="KAF6407324.1"/>
    </source>
</evidence>
<proteinExistence type="predicted"/>
<dbReference type="Gene3D" id="6.10.140.140">
    <property type="match status" value="1"/>
</dbReference>
<dbReference type="InParanoid" id="A0A7J8C8Z1"/>
<dbReference type="Proteomes" id="UP000550707">
    <property type="component" value="Unassembled WGS sequence"/>
</dbReference>
<keyword evidence="4 9" id="KW-0863">Zinc-finger</keyword>
<dbReference type="InterPro" id="IPR001909">
    <property type="entry name" value="KRAB"/>
</dbReference>
<keyword evidence="5" id="KW-0862">Zinc</keyword>
<dbReference type="CDD" id="cd07765">
    <property type="entry name" value="KRAB_A-box"/>
    <property type="match status" value="1"/>
</dbReference>
<dbReference type="FunFam" id="3.30.160.60:FF:000003">
    <property type="entry name" value="Zinc finger protein 3 homolog"/>
    <property type="match status" value="1"/>
</dbReference>
<organism evidence="12 13">
    <name type="scientific">Molossus molossus</name>
    <name type="common">Pallas' mastiff bat</name>
    <name type="synonym">Vespertilio molossus</name>
    <dbReference type="NCBI Taxonomy" id="27622"/>
    <lineage>
        <taxon>Eukaryota</taxon>
        <taxon>Metazoa</taxon>
        <taxon>Chordata</taxon>
        <taxon>Craniata</taxon>
        <taxon>Vertebrata</taxon>
        <taxon>Euteleostomi</taxon>
        <taxon>Mammalia</taxon>
        <taxon>Eutheria</taxon>
        <taxon>Laurasiatheria</taxon>
        <taxon>Chiroptera</taxon>
        <taxon>Yangochiroptera</taxon>
        <taxon>Molossidae</taxon>
        <taxon>Molossus</taxon>
    </lineage>
</organism>
<dbReference type="PANTHER" id="PTHR23232:SF145">
    <property type="entry name" value="KRAB DOMAIN-CONTAINING PROTEIN"/>
    <property type="match status" value="1"/>
</dbReference>
<keyword evidence="13" id="KW-1185">Reference proteome</keyword>
<dbReference type="GO" id="GO:0005634">
    <property type="term" value="C:nucleus"/>
    <property type="evidence" value="ECO:0007669"/>
    <property type="project" value="UniProtKB-SubCell"/>
</dbReference>
<evidence type="ECO:0000313" key="13">
    <source>
        <dbReference type="Proteomes" id="UP000550707"/>
    </source>
</evidence>
<dbReference type="EMBL" id="JACASF010000021">
    <property type="protein sequence ID" value="KAF6407324.1"/>
    <property type="molecule type" value="Genomic_DNA"/>
</dbReference>
<keyword evidence="3" id="KW-0677">Repeat</keyword>
<evidence type="ECO:0000256" key="6">
    <source>
        <dbReference type="ARBA" id="ARBA00023015"/>
    </source>
</evidence>
<dbReference type="InterPro" id="IPR036051">
    <property type="entry name" value="KRAB_dom_sf"/>
</dbReference>
<evidence type="ECO:0000256" key="7">
    <source>
        <dbReference type="ARBA" id="ARBA00023163"/>
    </source>
</evidence>
<dbReference type="GO" id="GO:0008270">
    <property type="term" value="F:zinc ion binding"/>
    <property type="evidence" value="ECO:0007669"/>
    <property type="project" value="UniProtKB-KW"/>
</dbReference>
<dbReference type="Gene3D" id="3.30.160.60">
    <property type="entry name" value="Classic Zinc Finger"/>
    <property type="match status" value="1"/>
</dbReference>
<dbReference type="SUPFAM" id="SSF109640">
    <property type="entry name" value="KRAB domain (Kruppel-associated box)"/>
    <property type="match status" value="1"/>
</dbReference>
<dbReference type="PROSITE" id="PS50805">
    <property type="entry name" value="KRAB"/>
    <property type="match status" value="1"/>
</dbReference>
<dbReference type="SUPFAM" id="SSF57667">
    <property type="entry name" value="beta-beta-alpha zinc fingers"/>
    <property type="match status" value="1"/>
</dbReference>
<evidence type="ECO:0000256" key="4">
    <source>
        <dbReference type="ARBA" id="ARBA00022771"/>
    </source>
</evidence>
<reference evidence="12 13" key="1">
    <citation type="journal article" date="2020" name="Nature">
        <title>Six reference-quality genomes reveal evolution of bat adaptations.</title>
        <authorList>
            <person name="Jebb D."/>
            <person name="Huang Z."/>
            <person name="Pippel M."/>
            <person name="Hughes G.M."/>
            <person name="Lavrichenko K."/>
            <person name="Devanna P."/>
            <person name="Winkler S."/>
            <person name="Jermiin L.S."/>
            <person name="Skirmuntt E.C."/>
            <person name="Katzourakis A."/>
            <person name="Burkitt-Gray L."/>
            <person name="Ray D.A."/>
            <person name="Sullivan K.A.M."/>
            <person name="Roscito J.G."/>
            <person name="Kirilenko B.M."/>
            <person name="Davalos L.M."/>
            <person name="Corthals A.P."/>
            <person name="Power M.L."/>
            <person name="Jones G."/>
            <person name="Ransome R.D."/>
            <person name="Dechmann D.K.N."/>
            <person name="Locatelli A.G."/>
            <person name="Puechmaille S.J."/>
            <person name="Fedrigo O."/>
            <person name="Jarvis E.D."/>
            <person name="Hiller M."/>
            <person name="Vernes S.C."/>
            <person name="Myers E.W."/>
            <person name="Teeling E.C."/>
        </authorList>
    </citation>
    <scope>NUCLEOTIDE SEQUENCE [LARGE SCALE GENOMIC DNA]</scope>
    <source>
        <strain evidence="12">MMolMol1</strain>
        <tissue evidence="12">Muscle</tissue>
    </source>
</reference>
<accession>A0A7J8C8Z1</accession>
<dbReference type="SMART" id="SM00349">
    <property type="entry name" value="KRAB"/>
    <property type="match status" value="1"/>
</dbReference>
<evidence type="ECO:0000259" key="11">
    <source>
        <dbReference type="PROSITE" id="PS50805"/>
    </source>
</evidence>
<evidence type="ECO:0000256" key="5">
    <source>
        <dbReference type="ARBA" id="ARBA00022833"/>
    </source>
</evidence>
<feature type="domain" description="KRAB" evidence="11">
    <location>
        <begin position="14"/>
        <end position="85"/>
    </location>
</feature>
<keyword evidence="2" id="KW-0479">Metal-binding</keyword>
<evidence type="ECO:0000256" key="9">
    <source>
        <dbReference type="PROSITE-ProRule" id="PRU00042"/>
    </source>
</evidence>
<evidence type="ECO:0000256" key="8">
    <source>
        <dbReference type="ARBA" id="ARBA00023242"/>
    </source>
</evidence>
<keyword evidence="7" id="KW-0804">Transcription</keyword>
<sequence length="203" mass="22591">MVAMPLKAWHQEVVTFKDVAVYFNQAEWAVLSSAQRALYRTVMQENYGNLTSLGYTVPKSALISLLEGGGLLWGLEAPDDPPAERTTGICKDAATNTDSESTSVQGISENRDVVVSCVLQKSFLQRSNFLETCELEQHQEISTGKNGSSRVPRIHCDRKPFQCEECGKCLSCFSHYVRHQRITLGRNPLSVMSVEKPLMAIPH</sequence>
<dbReference type="Pfam" id="PF01352">
    <property type="entry name" value="KRAB"/>
    <property type="match status" value="1"/>
</dbReference>
<comment type="caution">
    <text evidence="12">The sequence shown here is derived from an EMBL/GenBank/DDBJ whole genome shotgun (WGS) entry which is preliminary data.</text>
</comment>
<dbReference type="InterPro" id="IPR050169">
    <property type="entry name" value="Krueppel_C2H2_ZnF"/>
</dbReference>
<dbReference type="AlphaFoldDB" id="A0A7J8C8Z1"/>
<dbReference type="GO" id="GO:0006355">
    <property type="term" value="P:regulation of DNA-templated transcription"/>
    <property type="evidence" value="ECO:0007669"/>
    <property type="project" value="InterPro"/>
</dbReference>
<evidence type="ECO:0000259" key="10">
    <source>
        <dbReference type="PROSITE" id="PS50157"/>
    </source>
</evidence>
<evidence type="ECO:0000256" key="2">
    <source>
        <dbReference type="ARBA" id="ARBA00022723"/>
    </source>
</evidence>
<dbReference type="PANTHER" id="PTHR23232">
    <property type="entry name" value="KRAB DOMAIN C2H2 ZINC FINGER"/>
    <property type="match status" value="1"/>
</dbReference>
<evidence type="ECO:0000256" key="1">
    <source>
        <dbReference type="ARBA" id="ARBA00004123"/>
    </source>
</evidence>
<dbReference type="PROSITE" id="PS50157">
    <property type="entry name" value="ZINC_FINGER_C2H2_2"/>
    <property type="match status" value="1"/>
</dbReference>
<evidence type="ECO:0000256" key="3">
    <source>
        <dbReference type="ARBA" id="ARBA00022737"/>
    </source>
</evidence>
<gene>
    <name evidence="12" type="ORF">HJG59_009952</name>
</gene>
<keyword evidence="8" id="KW-0539">Nucleus</keyword>
<protein>
    <submittedName>
        <fullName evidence="12">Uncharacterized protein</fullName>
    </submittedName>
</protein>
<comment type="subcellular location">
    <subcellularLocation>
        <location evidence="1">Nucleus</location>
    </subcellularLocation>
</comment>
<dbReference type="InterPro" id="IPR013087">
    <property type="entry name" value="Znf_C2H2_type"/>
</dbReference>
<name>A0A7J8C8Z1_MOLMO</name>
<feature type="domain" description="C2H2-type" evidence="10">
    <location>
        <begin position="161"/>
        <end position="188"/>
    </location>
</feature>